<dbReference type="SUPFAM" id="SSF52540">
    <property type="entry name" value="P-loop containing nucleoside triphosphate hydrolases"/>
    <property type="match status" value="1"/>
</dbReference>
<dbReference type="CDD" id="cd03255">
    <property type="entry name" value="ABC_MJ0796_LolCDE_FtsE"/>
    <property type="match status" value="1"/>
</dbReference>
<dbReference type="InterPro" id="IPR027417">
    <property type="entry name" value="P-loop_NTPase"/>
</dbReference>
<dbReference type="GO" id="GO:0016887">
    <property type="term" value="F:ATP hydrolysis activity"/>
    <property type="evidence" value="ECO:0007669"/>
    <property type="project" value="InterPro"/>
</dbReference>
<dbReference type="GO" id="GO:0005524">
    <property type="term" value="F:ATP binding"/>
    <property type="evidence" value="ECO:0007669"/>
    <property type="project" value="UniProtKB-KW"/>
</dbReference>
<dbReference type="EMBL" id="MNXQ01000012">
    <property type="protein sequence ID" value="OIP04163.1"/>
    <property type="molecule type" value="Genomic_DNA"/>
</dbReference>
<reference evidence="6 7" key="1">
    <citation type="journal article" date="2016" name="Environ. Microbiol.">
        <title>Genomic resolution of a cold subsurface aquifer community provides metabolic insights for novel microbes adapted to high CO concentrations.</title>
        <authorList>
            <person name="Probst A.J."/>
            <person name="Castelle C.J."/>
            <person name="Singh A."/>
            <person name="Brown C.T."/>
            <person name="Anantharaman K."/>
            <person name="Sharon I."/>
            <person name="Hug L.A."/>
            <person name="Burstein D."/>
            <person name="Emerson J.B."/>
            <person name="Thomas B.C."/>
            <person name="Banfield J.F."/>
        </authorList>
    </citation>
    <scope>NUCLEOTIDE SEQUENCE [LARGE SCALE GENOMIC DNA]</scope>
    <source>
        <strain evidence="6">CG2_30_44_31</strain>
    </source>
</reference>
<dbReference type="PROSITE" id="PS50893">
    <property type="entry name" value="ABC_TRANSPORTER_2"/>
    <property type="match status" value="1"/>
</dbReference>
<comment type="caution">
    <text evidence="6">The sequence shown here is derived from an EMBL/GenBank/DDBJ whole genome shotgun (WGS) entry which is preliminary data.</text>
</comment>
<evidence type="ECO:0000259" key="5">
    <source>
        <dbReference type="PROSITE" id="PS50893"/>
    </source>
</evidence>
<dbReference type="PANTHER" id="PTHR42798:SF7">
    <property type="entry name" value="ALPHA-D-RIBOSE 1-METHYLPHOSPHONATE 5-TRIPHOSPHATE SYNTHASE SUBUNIT PHNL"/>
    <property type="match status" value="1"/>
</dbReference>
<sequence length="229" mass="25978">MKSPIIKLDNVSKTYFLGEEPVKAVCHISLKIFTKEYLSILGTSGSGKSTLMYLIGLLETPSQGKIYLNNRNVSQLNDVQLSRLRNETIGFIFQSFNLINKYTVLENVLLPTVYSRTRLNFNPLHRALDLLNKFRILDRKDFFPNKISGGEQQRVAITRALIMNPKIILADEPTGNLDSKTGQDIMKIIGNLNHDFNTTVITVTHNQSVAQQAQKLIYLKDGYLAKKYL</sequence>
<dbReference type="InterPro" id="IPR017911">
    <property type="entry name" value="MacB-like_ATP-bd"/>
</dbReference>
<keyword evidence="3" id="KW-0547">Nucleotide-binding</keyword>
<dbReference type="Proteomes" id="UP000183605">
    <property type="component" value="Unassembled WGS sequence"/>
</dbReference>
<evidence type="ECO:0000313" key="6">
    <source>
        <dbReference type="EMBL" id="OIP04163.1"/>
    </source>
</evidence>
<evidence type="ECO:0000256" key="4">
    <source>
        <dbReference type="ARBA" id="ARBA00022840"/>
    </source>
</evidence>
<name>A0A1J5AZ99_9BACT</name>
<dbReference type="InterPro" id="IPR003439">
    <property type="entry name" value="ABC_transporter-like_ATP-bd"/>
</dbReference>
<organism evidence="6 7">
    <name type="scientific">Candidatus Beckwithbacteria bacterium CG2_30_44_31</name>
    <dbReference type="NCBI Taxonomy" id="1805035"/>
    <lineage>
        <taxon>Bacteria</taxon>
        <taxon>Candidatus Beckwithiibacteriota</taxon>
    </lineage>
</organism>
<dbReference type="AlphaFoldDB" id="A0A1J5AZ99"/>
<evidence type="ECO:0000256" key="2">
    <source>
        <dbReference type="ARBA" id="ARBA00022448"/>
    </source>
</evidence>
<dbReference type="InterPro" id="IPR003593">
    <property type="entry name" value="AAA+_ATPase"/>
</dbReference>
<keyword evidence="2" id="KW-0813">Transport</keyword>
<dbReference type="FunFam" id="3.40.50.300:FF:000032">
    <property type="entry name" value="Export ABC transporter ATP-binding protein"/>
    <property type="match status" value="1"/>
</dbReference>
<dbReference type="Pfam" id="PF00005">
    <property type="entry name" value="ABC_tran"/>
    <property type="match status" value="1"/>
</dbReference>
<dbReference type="SMART" id="SM00382">
    <property type="entry name" value="AAA"/>
    <property type="match status" value="1"/>
</dbReference>
<dbReference type="PANTHER" id="PTHR42798">
    <property type="entry name" value="LIPOPROTEIN-RELEASING SYSTEM ATP-BINDING PROTEIN LOLD"/>
    <property type="match status" value="1"/>
</dbReference>
<evidence type="ECO:0000256" key="3">
    <source>
        <dbReference type="ARBA" id="ARBA00022741"/>
    </source>
</evidence>
<evidence type="ECO:0000256" key="1">
    <source>
        <dbReference type="ARBA" id="ARBA00005417"/>
    </source>
</evidence>
<keyword evidence="4 6" id="KW-0067">ATP-binding</keyword>
<protein>
    <submittedName>
        <fullName evidence="6">ABC transporter ATP-binding protein</fullName>
    </submittedName>
</protein>
<gene>
    <name evidence="6" type="ORF">AUK18_00540</name>
</gene>
<dbReference type="GO" id="GO:0098796">
    <property type="term" value="C:membrane protein complex"/>
    <property type="evidence" value="ECO:0007669"/>
    <property type="project" value="UniProtKB-ARBA"/>
</dbReference>
<evidence type="ECO:0000313" key="7">
    <source>
        <dbReference type="Proteomes" id="UP000183605"/>
    </source>
</evidence>
<dbReference type="GO" id="GO:0022857">
    <property type="term" value="F:transmembrane transporter activity"/>
    <property type="evidence" value="ECO:0007669"/>
    <property type="project" value="UniProtKB-ARBA"/>
</dbReference>
<feature type="domain" description="ABC transporter" evidence="5">
    <location>
        <begin position="6"/>
        <end position="229"/>
    </location>
</feature>
<accession>A0A1J5AZ99</accession>
<comment type="similarity">
    <text evidence="1">Belongs to the ABC transporter superfamily.</text>
</comment>
<proteinExistence type="inferred from homology"/>
<dbReference type="Gene3D" id="3.40.50.300">
    <property type="entry name" value="P-loop containing nucleotide triphosphate hydrolases"/>
    <property type="match status" value="1"/>
</dbReference>